<dbReference type="AlphaFoldDB" id="A0A2A6CE32"/>
<organism evidence="1 2">
    <name type="scientific">Pristionchus pacificus</name>
    <name type="common">Parasitic nematode worm</name>
    <dbReference type="NCBI Taxonomy" id="54126"/>
    <lineage>
        <taxon>Eukaryota</taxon>
        <taxon>Metazoa</taxon>
        <taxon>Ecdysozoa</taxon>
        <taxon>Nematoda</taxon>
        <taxon>Chromadorea</taxon>
        <taxon>Rhabditida</taxon>
        <taxon>Rhabditina</taxon>
        <taxon>Diplogasteromorpha</taxon>
        <taxon>Diplogasteroidea</taxon>
        <taxon>Neodiplogasteridae</taxon>
        <taxon>Pristionchus</taxon>
    </lineage>
</organism>
<name>A0A2A6CE32_PRIPA</name>
<evidence type="ECO:0000313" key="1">
    <source>
        <dbReference type="EnsemblMetazoa" id="PPA43165.1"/>
    </source>
</evidence>
<evidence type="ECO:0000313" key="2">
    <source>
        <dbReference type="Proteomes" id="UP000005239"/>
    </source>
</evidence>
<gene>
    <name evidence="1" type="primary">WBGene00281534</name>
</gene>
<keyword evidence="2" id="KW-1185">Reference proteome</keyword>
<reference evidence="2" key="1">
    <citation type="journal article" date="2008" name="Nat. Genet.">
        <title>The Pristionchus pacificus genome provides a unique perspective on nematode lifestyle and parasitism.</title>
        <authorList>
            <person name="Dieterich C."/>
            <person name="Clifton S.W."/>
            <person name="Schuster L.N."/>
            <person name="Chinwalla A."/>
            <person name="Delehaunty K."/>
            <person name="Dinkelacker I."/>
            <person name="Fulton L."/>
            <person name="Fulton R."/>
            <person name="Godfrey J."/>
            <person name="Minx P."/>
            <person name="Mitreva M."/>
            <person name="Roeseler W."/>
            <person name="Tian H."/>
            <person name="Witte H."/>
            <person name="Yang S.P."/>
            <person name="Wilson R.K."/>
            <person name="Sommer R.J."/>
        </authorList>
    </citation>
    <scope>NUCLEOTIDE SEQUENCE [LARGE SCALE GENOMIC DNA]</scope>
    <source>
        <strain evidence="2">PS312</strain>
    </source>
</reference>
<dbReference type="EnsemblMetazoa" id="PPA43165.1">
    <property type="protein sequence ID" value="PPA43165.1"/>
    <property type="gene ID" value="WBGene00281534"/>
</dbReference>
<protein>
    <submittedName>
        <fullName evidence="1">Uncharacterized protein</fullName>
    </submittedName>
</protein>
<sequence>MIPFFPSLKNSLLLPLILPYSLLFCTRDIKQPRTRSVSIAPDRETHDRMCRLCDLLALSLTLFPSHSTFRFTSECILINRLPRCLLLSE</sequence>
<proteinExistence type="predicted"/>
<dbReference type="Proteomes" id="UP000005239">
    <property type="component" value="Unassembled WGS sequence"/>
</dbReference>
<accession>A0A8R1Z1H7</accession>
<accession>A0A2A6CE32</accession>
<reference evidence="1" key="2">
    <citation type="submission" date="2022-06" db="UniProtKB">
        <authorList>
            <consortium name="EnsemblMetazoa"/>
        </authorList>
    </citation>
    <scope>IDENTIFICATION</scope>
    <source>
        <strain evidence="1">PS312</strain>
    </source>
</reference>